<dbReference type="EMBL" id="CP117683">
    <property type="protein sequence ID" value="WDC91671.1"/>
    <property type="molecule type" value="Genomic_DNA"/>
</dbReference>
<name>A0AAJ5REF8_LATCU</name>
<protein>
    <recommendedName>
        <fullName evidence="3">Phage protein</fullName>
    </recommendedName>
</protein>
<dbReference type="AlphaFoldDB" id="A0AAJ5REF8"/>
<accession>A0AAJ5REF8</accession>
<sequence length="84" mass="9539">MTKNKLEDLNNHLFEQLERLNDDDLTDEKIKSEAKRASAMAEISEQIIKNAGLVLKAKAEYDVDVNTLVDSQGKPRLVKDRRIG</sequence>
<dbReference type="Proteomes" id="UP001215533">
    <property type="component" value="Chromosome"/>
</dbReference>
<reference evidence="1" key="1">
    <citation type="submission" date="2023-02" db="EMBL/GenBank/DDBJ databases">
        <title>Complete genome sequence of Lactobacillus curvatus CACC879 isolated from Pig feces.</title>
        <authorList>
            <person name="Park S."/>
            <person name="Park M.A."/>
            <person name="Kim D.-H."/>
            <person name="Kim Y."/>
        </authorList>
    </citation>
    <scope>NUCLEOTIDE SEQUENCE</scope>
    <source>
        <strain evidence="1">CACC879</strain>
    </source>
</reference>
<gene>
    <name evidence="1" type="ORF">PSR33_05640</name>
</gene>
<evidence type="ECO:0000313" key="1">
    <source>
        <dbReference type="EMBL" id="WDC91671.1"/>
    </source>
</evidence>
<evidence type="ECO:0000313" key="2">
    <source>
        <dbReference type="Proteomes" id="UP001215533"/>
    </source>
</evidence>
<organism evidence="1 2">
    <name type="scientific">Latilactobacillus curvatus</name>
    <name type="common">Lactobacillus curvatus</name>
    <dbReference type="NCBI Taxonomy" id="28038"/>
    <lineage>
        <taxon>Bacteria</taxon>
        <taxon>Bacillati</taxon>
        <taxon>Bacillota</taxon>
        <taxon>Bacilli</taxon>
        <taxon>Lactobacillales</taxon>
        <taxon>Lactobacillaceae</taxon>
        <taxon>Latilactobacillus</taxon>
    </lineage>
</organism>
<evidence type="ECO:0008006" key="3">
    <source>
        <dbReference type="Google" id="ProtNLM"/>
    </source>
</evidence>
<proteinExistence type="predicted"/>